<dbReference type="InterPro" id="IPR015424">
    <property type="entry name" value="PyrdxlP-dep_Trfase"/>
</dbReference>
<dbReference type="Pfam" id="PF03709">
    <property type="entry name" value="OKR_DC_1_N"/>
    <property type="match status" value="1"/>
</dbReference>
<reference evidence="12 13" key="1">
    <citation type="submission" date="2010-11" db="EMBL/GenBank/DDBJ databases">
        <authorList>
            <person name="Durkin A.S."/>
            <person name="Madupu R."/>
            <person name="Torralba M."/>
            <person name="Gillis M."/>
            <person name="Methe B."/>
            <person name="Sutton G."/>
            <person name="Nelson K.E."/>
        </authorList>
    </citation>
    <scope>NUCLEOTIDE SEQUENCE [LARGE SCALE GENOMIC DNA]</scope>
    <source>
        <strain evidence="12 13">UPII 345-E</strain>
    </source>
</reference>
<evidence type="ECO:0000256" key="3">
    <source>
        <dbReference type="ARBA" id="ARBA00022793"/>
    </source>
</evidence>
<dbReference type="Pfam" id="PF01276">
    <property type="entry name" value="OKR_DC_1"/>
    <property type="match status" value="1"/>
</dbReference>
<keyword evidence="3" id="KW-0210">Decarboxylase</keyword>
<evidence type="ECO:0000259" key="10">
    <source>
        <dbReference type="Pfam" id="PF03709"/>
    </source>
</evidence>
<dbReference type="CDD" id="cd00615">
    <property type="entry name" value="Orn_deC_like"/>
    <property type="match status" value="1"/>
</dbReference>
<dbReference type="SUPFAM" id="SSF55904">
    <property type="entry name" value="Ornithine decarboxylase C-terminal domain"/>
    <property type="match status" value="1"/>
</dbReference>
<dbReference type="NCBIfam" id="NF010092">
    <property type="entry name" value="PRK13578.1"/>
    <property type="match status" value="1"/>
</dbReference>
<evidence type="ECO:0000256" key="4">
    <source>
        <dbReference type="ARBA" id="ARBA00022898"/>
    </source>
</evidence>
<evidence type="ECO:0000256" key="8">
    <source>
        <dbReference type="PIRSR" id="PIRSR009393-1"/>
    </source>
</evidence>
<feature type="domain" description="Orn/Lys/Arg decarboxylase N-terminal" evidence="10">
    <location>
        <begin position="5"/>
        <end position="104"/>
    </location>
</feature>
<dbReference type="GO" id="GO:0006520">
    <property type="term" value="P:amino acid metabolic process"/>
    <property type="evidence" value="ECO:0007669"/>
    <property type="project" value="InterPro"/>
</dbReference>
<evidence type="ECO:0000313" key="12">
    <source>
        <dbReference type="EMBL" id="EFR42369.1"/>
    </source>
</evidence>
<dbReference type="eggNOG" id="COG1982">
    <property type="taxonomic scope" value="Bacteria"/>
</dbReference>
<comment type="similarity">
    <text evidence="2">Belongs to the Orn/Lys/Arg decarboxylase class-I family.</text>
</comment>
<dbReference type="InterPro" id="IPR000310">
    <property type="entry name" value="Orn/Lys/Arg_deCO2ase_major_dom"/>
</dbReference>
<dbReference type="InterPro" id="IPR005308">
    <property type="entry name" value="OKR_de-COase_N"/>
</dbReference>
<dbReference type="Gene3D" id="3.90.1150.10">
    <property type="entry name" value="Aspartate Aminotransferase, domain 1"/>
    <property type="match status" value="1"/>
</dbReference>
<keyword evidence="4 8" id="KW-0663">Pyridoxal phosphate</keyword>
<dbReference type="AlphaFoldDB" id="E4LA05"/>
<feature type="modified residue" description="N6-(pyridoxal phosphate)lysine" evidence="8">
    <location>
        <position position="356"/>
    </location>
</feature>
<dbReference type="FunFam" id="3.90.1150.10:FF:000032">
    <property type="entry name" value="Ornithine decarboxylase SpeF"/>
    <property type="match status" value="1"/>
</dbReference>
<proteinExistence type="inferred from homology"/>
<dbReference type="PANTHER" id="PTHR45229:SF3">
    <property type="entry name" value="BIODEGRADATIVE ARGININE DECARBOXYLASE"/>
    <property type="match status" value="1"/>
</dbReference>
<dbReference type="SUPFAM" id="SSF52172">
    <property type="entry name" value="CheY-like"/>
    <property type="match status" value="1"/>
</dbReference>
<dbReference type="SUPFAM" id="SSF53383">
    <property type="entry name" value="PLP-dependent transferases"/>
    <property type="match status" value="1"/>
</dbReference>
<dbReference type="OrthoDB" id="9815233at2"/>
<dbReference type="InterPro" id="IPR015421">
    <property type="entry name" value="PyrdxlP-dep_Trfase_major"/>
</dbReference>
<dbReference type="InterPro" id="IPR015422">
    <property type="entry name" value="PyrdxlP-dep_Trfase_small"/>
</dbReference>
<gene>
    <name evidence="12" type="ORF">HMPREF9220_0518</name>
</gene>
<dbReference type="EC" id="4.1.1.17" evidence="6"/>
<dbReference type="Pfam" id="PF03711">
    <property type="entry name" value="OKR_DC_1_C"/>
    <property type="match status" value="1"/>
</dbReference>
<feature type="domain" description="Orn/Lys/Arg decarboxylases family 1 pyridoxal-P attachment site" evidence="9">
    <location>
        <begin position="110"/>
        <end position="550"/>
    </location>
</feature>
<evidence type="ECO:0000259" key="11">
    <source>
        <dbReference type="Pfam" id="PF03711"/>
    </source>
</evidence>
<dbReference type="GO" id="GO:0004586">
    <property type="term" value="F:ornithine decarboxylase activity"/>
    <property type="evidence" value="ECO:0007669"/>
    <property type="project" value="UniProtKB-EC"/>
</dbReference>
<evidence type="ECO:0000259" key="9">
    <source>
        <dbReference type="Pfam" id="PF01276"/>
    </source>
</evidence>
<organism evidence="12 13">
    <name type="scientific">Dialister micraerophilus UPII 345-E</name>
    <dbReference type="NCBI Taxonomy" id="910314"/>
    <lineage>
        <taxon>Bacteria</taxon>
        <taxon>Bacillati</taxon>
        <taxon>Bacillota</taxon>
        <taxon>Negativicutes</taxon>
        <taxon>Veillonellales</taxon>
        <taxon>Veillonellaceae</taxon>
        <taxon>Dialister</taxon>
    </lineage>
</organism>
<dbReference type="Proteomes" id="UP000004594">
    <property type="component" value="Unassembled WGS sequence"/>
</dbReference>
<comment type="catalytic activity">
    <reaction evidence="7">
        <text>L-ornithine + H(+) = putrescine + CO2</text>
        <dbReference type="Rhea" id="RHEA:22964"/>
        <dbReference type="ChEBI" id="CHEBI:15378"/>
        <dbReference type="ChEBI" id="CHEBI:16526"/>
        <dbReference type="ChEBI" id="CHEBI:46911"/>
        <dbReference type="ChEBI" id="CHEBI:326268"/>
        <dbReference type="EC" id="4.1.1.17"/>
    </reaction>
</comment>
<evidence type="ECO:0000313" key="13">
    <source>
        <dbReference type="Proteomes" id="UP000004594"/>
    </source>
</evidence>
<evidence type="ECO:0000256" key="2">
    <source>
        <dbReference type="ARBA" id="ARBA00010671"/>
    </source>
</evidence>
<dbReference type="RefSeq" id="WP_007555043.1">
    <property type="nucleotide sequence ID" value="NZ_AENT01000026.1"/>
</dbReference>
<comment type="caution">
    <text evidence="12">The sequence shown here is derived from an EMBL/GenBank/DDBJ whole genome shotgun (WGS) entry which is preliminary data.</text>
</comment>
<dbReference type="GO" id="GO:0005829">
    <property type="term" value="C:cytosol"/>
    <property type="evidence" value="ECO:0007669"/>
    <property type="project" value="TreeGrafter"/>
</dbReference>
<feature type="domain" description="Orn/Lys/Arg decarboxylase C-terminal" evidence="11">
    <location>
        <begin position="577"/>
        <end position="706"/>
    </location>
</feature>
<dbReference type="EMBL" id="AENT01000026">
    <property type="protein sequence ID" value="EFR42369.1"/>
    <property type="molecule type" value="Genomic_DNA"/>
</dbReference>
<dbReference type="Gene3D" id="3.40.640.10">
    <property type="entry name" value="Type I PLP-dependent aspartate aminotransferase-like (Major domain)"/>
    <property type="match status" value="1"/>
</dbReference>
<protein>
    <recommendedName>
        <fullName evidence="6">ornithine decarboxylase</fullName>
        <ecNumber evidence="6">4.1.1.17</ecNumber>
    </recommendedName>
</protein>
<accession>E4LA05</accession>
<dbReference type="InterPro" id="IPR011006">
    <property type="entry name" value="CheY-like_superfamily"/>
</dbReference>
<dbReference type="InterPro" id="IPR008286">
    <property type="entry name" value="Prn/Lys/Arg_de-COase_C"/>
</dbReference>
<evidence type="ECO:0000256" key="1">
    <source>
        <dbReference type="ARBA" id="ARBA00001933"/>
    </source>
</evidence>
<dbReference type="Gene3D" id="3.40.50.220">
    <property type="match status" value="1"/>
</dbReference>
<keyword evidence="5" id="KW-0456">Lyase</keyword>
<dbReference type="InterPro" id="IPR027464">
    <property type="entry name" value="Ornithine_deCO2ase_N"/>
</dbReference>
<dbReference type="PIRSF" id="PIRSF009393">
    <property type="entry name" value="Orn_decarb"/>
    <property type="match status" value="1"/>
</dbReference>
<dbReference type="InterPro" id="IPR011193">
    <property type="entry name" value="Orn/lys/arg_de-COase"/>
</dbReference>
<comment type="cofactor">
    <cofactor evidence="1">
        <name>pyridoxal 5'-phosphate</name>
        <dbReference type="ChEBI" id="CHEBI:597326"/>
    </cofactor>
</comment>
<dbReference type="GO" id="GO:0030170">
    <property type="term" value="F:pyridoxal phosphate binding"/>
    <property type="evidence" value="ECO:0007669"/>
    <property type="project" value="TreeGrafter"/>
</dbReference>
<evidence type="ECO:0000256" key="7">
    <source>
        <dbReference type="ARBA" id="ARBA00049127"/>
    </source>
</evidence>
<name>E4LA05_9FIRM</name>
<evidence type="ECO:0000256" key="5">
    <source>
        <dbReference type="ARBA" id="ARBA00023239"/>
    </source>
</evidence>
<sequence>MKKYLKIAFSDKASEIFEATFNRSIIPIHKTDFTDVAAIIITTEEQNILENKDIQAFGIPVFLILKNNEKITDYALGKVFSLINLKSADKKFYVRQIESAADKYEESMLPPFLGKLMRYVEKGNSAFDCPGHQGGDYFKKHPTGRLMYNFYGENTFRADLCNADVELGDLLIHEGAALEAQKHAARVFHADKTYFVLNGTSGANKIVLNALLSPGDLVLYERNNHKSVSFGALIQAGAIPIYLETARNPFGSIGGILEHCFNEEYIRSLIRERDPKKAEEERPIRLAAIQLGNYDGCIYNAKQIVDKIGHLCDYIFFDSAWVGYEQFIPMMRDCSPLLLDLKPTDPGIIVSQSVHKQQAGFSMASQIHKKDSHIKGQKRYLPHKRLNSSFMIHSSTSPFYQIFASLDVNAKMQEGKAGKKLWMECVENAIEARKSIIRNCHYVRPMVPPIVHRKNWEDGDTKKMANDIAYFAFEPGGKWHSFHGYGKWQYFIDPCKLQLLTPGIDIESGKYKKFGIPGIILADYLRENGIIPEKCDLNDILFLMTPAESKIKLDNLITKLVKFEELIDNDAPMEKVLPTIFSKHRERYSGYTIKQLCSEIHEFYKARMVNVLQKRLFLKEYLPEYAMSPQEANYELIRNNGEIVEINKAKDRVALEGCLPYPPGVICVQPGERWSETAVDYFRYLAEITNRLPGFSPEHQGVYLEKGKDGKKSLYVYVLKKEYDKKFSKKF</sequence>
<dbReference type="PANTHER" id="PTHR45229">
    <property type="entry name" value="CONSTITUTIVE ORNITHINE DECARBOXYLASE"/>
    <property type="match status" value="1"/>
</dbReference>
<dbReference type="InterPro" id="IPR036633">
    <property type="entry name" value="Prn/Lys/Arg_de-COase_C_sf"/>
</dbReference>
<evidence type="ECO:0000256" key="6">
    <source>
        <dbReference type="ARBA" id="ARBA00034138"/>
    </source>
</evidence>
<dbReference type="Gene3D" id="3.90.100.10">
    <property type="entry name" value="Orn/Lys/Arg decarboxylase, C-terminal domain"/>
    <property type="match status" value="1"/>
</dbReference>
<dbReference type="FunFam" id="3.40.640.10:FF:000008">
    <property type="entry name" value="Lysine decarboxylase, inducible"/>
    <property type="match status" value="1"/>
</dbReference>